<protein>
    <submittedName>
        <fullName evidence="2">CUB_2 domain-containing protein</fullName>
    </submittedName>
</protein>
<organism evidence="1 2">
    <name type="scientific">Rhabditophanes sp. KR3021</name>
    <dbReference type="NCBI Taxonomy" id="114890"/>
    <lineage>
        <taxon>Eukaryota</taxon>
        <taxon>Metazoa</taxon>
        <taxon>Ecdysozoa</taxon>
        <taxon>Nematoda</taxon>
        <taxon>Chromadorea</taxon>
        <taxon>Rhabditida</taxon>
        <taxon>Tylenchina</taxon>
        <taxon>Panagrolaimomorpha</taxon>
        <taxon>Strongyloidoidea</taxon>
        <taxon>Alloionematidae</taxon>
        <taxon>Rhabditophanes</taxon>
    </lineage>
</organism>
<proteinExistence type="predicted"/>
<dbReference type="WBParaSite" id="RSKR_0000884600.1">
    <property type="protein sequence ID" value="RSKR_0000884600.1"/>
    <property type="gene ID" value="RSKR_0000884600"/>
</dbReference>
<sequence length="818" mass="90088">MSEAAQATVIVIPSYNDATCSFTYLQNSDNKVVTVQETAKYGVTNEFYLYAKEATIQFDYLLYSFYNSVAKDFRIFVSCTEEVKLIGKISDPVYAWGDQFLIPSLKNAGTFYNFAMPTSDSSYKGTVGILPAHKEGSIMVNIVGYANGALLSNETIQYESTFGQNQHYIAINLYENIDNKFTEDINASISITTSSPVMLIFEAPETTSSNVYGDDSCGTECYSDFVQFMSVATQPLQCGSVLISADERMITNDFTTRLHVSSPNLGSYCDVPSLITVYDNTNNIEGTEQVVDKMGFTKIALDNISFAGFSTNAGEMATNRFGSIFGMDGVTAYGHFMTYIPSTKEWGNAADSDGKEFVFSFIYDVELRLSPVATTTVIVIPSYNDSTCSFTYKQNSDDKIVTVQEKAKYGKTNEFRLSTKEVIVEVFYLGNSFFDSVAKDFRIFVSCTEEVKLMGKITDPVYAWGDLFLIPSLKNAGTLYNVAVPTSDTFYKGTVAILPVQKTGTIDVNILGYVGGALFSNQTIQYESTFGQKQHFVAISMHQNNSSKFIDDVNATISITTSSPVMLSFEAPETTSTNINGDRSCGTMCYVDFVQFMPVASLPLQCHSMLTTSDQRMITSDFTARLHVAPPNLGSQCDTVTKMTLYDNVNNVQGTEQIVDKMGFTEISLNNITFAGFSTVGGEMSTNRFGSMYGFDGADVATAYGHFMHYVPSTQEWVTGKTQFFTLAKDCSLEFYSDSSNADLIKIDGKKLSSMSFKQNFFSVAGNKYSQFVVKMTGYGLHNIENDGSFVAYVICGNVASFDSAAGFLTGFNQRKTN</sequence>
<accession>A0AC35U8W6</accession>
<evidence type="ECO:0000313" key="1">
    <source>
        <dbReference type="Proteomes" id="UP000095286"/>
    </source>
</evidence>
<dbReference type="Proteomes" id="UP000095286">
    <property type="component" value="Unplaced"/>
</dbReference>
<reference evidence="2" key="1">
    <citation type="submission" date="2016-11" db="UniProtKB">
        <authorList>
            <consortium name="WormBaseParasite"/>
        </authorList>
    </citation>
    <scope>IDENTIFICATION</scope>
    <source>
        <strain evidence="2">KR3021</strain>
    </source>
</reference>
<evidence type="ECO:0000313" key="2">
    <source>
        <dbReference type="WBParaSite" id="RSKR_0000884600.1"/>
    </source>
</evidence>
<name>A0AC35U8W6_9BILA</name>